<organism evidence="13 14">
    <name type="scientific">Treponema berlinense</name>
    <dbReference type="NCBI Taxonomy" id="225004"/>
    <lineage>
        <taxon>Bacteria</taxon>
        <taxon>Pseudomonadati</taxon>
        <taxon>Spirochaetota</taxon>
        <taxon>Spirochaetia</taxon>
        <taxon>Spirochaetales</taxon>
        <taxon>Treponemataceae</taxon>
        <taxon>Treponema</taxon>
    </lineage>
</organism>
<dbReference type="AlphaFoldDB" id="A0A1T4KPQ4"/>
<evidence type="ECO:0000256" key="8">
    <source>
        <dbReference type="ARBA" id="ARBA00022989"/>
    </source>
</evidence>
<dbReference type="EC" id="3.4.24.-" evidence="11"/>
<evidence type="ECO:0000313" key="13">
    <source>
        <dbReference type="EMBL" id="SJZ44381.1"/>
    </source>
</evidence>
<dbReference type="PANTHER" id="PTHR42837">
    <property type="entry name" value="REGULATOR OF SIGMA-E PROTEASE RSEP"/>
    <property type="match status" value="1"/>
</dbReference>
<evidence type="ECO:0000256" key="10">
    <source>
        <dbReference type="ARBA" id="ARBA00023136"/>
    </source>
</evidence>
<keyword evidence="7 11" id="KW-0862">Zinc</keyword>
<feature type="transmembrane region" description="Helical" evidence="11">
    <location>
        <begin position="108"/>
        <end position="129"/>
    </location>
</feature>
<sequence>MLLKIVYGLIILGVIVFLHEGGHFLAAILCGVKVEAFSIGMGPVLLHKKIKNIDWRISLLPLGGYCSMKGENDFSDENSSCDFVEYDKNSLYGVSPLKRAAIAFAGPLANLFLTFFSFFIVALVGFTYWSASNKITLANEVYPEIVSPAAEAGLCSGDEIIQINSEKINDFSELYEFVATHPDEDLKVKVLRNGIQMDFLVHSQLDRQTGAGKIGVTSAPETSEKREAKRYGFFGAIVQGGKETWKIFRASLTGIASLFKGVKITQAVSGPASITTMLGETVKESFSAGFRTGLSSVLNFVALISISLFIMNLLPIPVLDGGLILFSLIEAIFRIRISPKVRYRVQYIGLAFIAFLFVIAIIGDFNFFMRAAR</sequence>
<dbReference type="NCBIfam" id="TIGR00054">
    <property type="entry name" value="RIP metalloprotease RseP"/>
    <property type="match status" value="1"/>
</dbReference>
<dbReference type="Proteomes" id="UP000190395">
    <property type="component" value="Unassembled WGS sequence"/>
</dbReference>
<evidence type="ECO:0000256" key="3">
    <source>
        <dbReference type="ARBA" id="ARBA00007931"/>
    </source>
</evidence>
<dbReference type="InterPro" id="IPR001478">
    <property type="entry name" value="PDZ"/>
</dbReference>
<name>A0A1T4KPQ4_9SPIR</name>
<dbReference type="Pfam" id="PF17820">
    <property type="entry name" value="PDZ_6"/>
    <property type="match status" value="1"/>
</dbReference>
<evidence type="ECO:0000256" key="1">
    <source>
        <dbReference type="ARBA" id="ARBA00001947"/>
    </source>
</evidence>
<evidence type="ECO:0000256" key="4">
    <source>
        <dbReference type="ARBA" id="ARBA00022670"/>
    </source>
</evidence>
<keyword evidence="8 11" id="KW-1133">Transmembrane helix</keyword>
<dbReference type="SUPFAM" id="SSF50156">
    <property type="entry name" value="PDZ domain-like"/>
    <property type="match status" value="1"/>
</dbReference>
<keyword evidence="9 11" id="KW-0482">Metalloprotease</keyword>
<keyword evidence="6 11" id="KW-0378">Hydrolase</keyword>
<dbReference type="GeneID" id="303366531"/>
<keyword evidence="14" id="KW-1185">Reference proteome</keyword>
<evidence type="ECO:0000259" key="12">
    <source>
        <dbReference type="SMART" id="SM00228"/>
    </source>
</evidence>
<comment type="subcellular location">
    <subcellularLocation>
        <location evidence="2">Membrane</location>
        <topology evidence="2">Multi-pass membrane protein</topology>
    </subcellularLocation>
</comment>
<dbReference type="CDD" id="cd23081">
    <property type="entry name" value="cpPDZ_EcRseP-like"/>
    <property type="match status" value="1"/>
</dbReference>
<evidence type="ECO:0000256" key="11">
    <source>
        <dbReference type="RuleBase" id="RU362031"/>
    </source>
</evidence>
<dbReference type="InterPro" id="IPR041489">
    <property type="entry name" value="PDZ_6"/>
</dbReference>
<feature type="domain" description="PDZ" evidence="12">
    <location>
        <begin position="117"/>
        <end position="194"/>
    </location>
</feature>
<dbReference type="Gene3D" id="2.30.42.10">
    <property type="match status" value="1"/>
</dbReference>
<dbReference type="InterPro" id="IPR008915">
    <property type="entry name" value="Peptidase_M50"/>
</dbReference>
<feature type="transmembrane region" description="Helical" evidence="11">
    <location>
        <begin position="347"/>
        <end position="369"/>
    </location>
</feature>
<evidence type="ECO:0000256" key="6">
    <source>
        <dbReference type="ARBA" id="ARBA00022801"/>
    </source>
</evidence>
<comment type="cofactor">
    <cofactor evidence="1 11">
        <name>Zn(2+)</name>
        <dbReference type="ChEBI" id="CHEBI:29105"/>
    </cofactor>
</comment>
<dbReference type="GO" id="GO:0004222">
    <property type="term" value="F:metalloendopeptidase activity"/>
    <property type="evidence" value="ECO:0007669"/>
    <property type="project" value="InterPro"/>
</dbReference>
<dbReference type="GO" id="GO:0046872">
    <property type="term" value="F:metal ion binding"/>
    <property type="evidence" value="ECO:0007669"/>
    <property type="project" value="UniProtKB-KW"/>
</dbReference>
<accession>A0A1T4KPQ4</accession>
<dbReference type="InterPro" id="IPR004387">
    <property type="entry name" value="Pept_M50_Zn"/>
</dbReference>
<protein>
    <recommendedName>
        <fullName evidence="11">Zinc metalloprotease</fullName>
        <ecNumber evidence="11">3.4.24.-</ecNumber>
    </recommendedName>
</protein>
<gene>
    <name evidence="13" type="ORF">SAMN02745152_00254</name>
</gene>
<evidence type="ECO:0000256" key="5">
    <source>
        <dbReference type="ARBA" id="ARBA00022692"/>
    </source>
</evidence>
<feature type="transmembrane region" description="Helical" evidence="11">
    <location>
        <begin position="300"/>
        <end position="326"/>
    </location>
</feature>
<dbReference type="STRING" id="225004.SAMN02745152_00254"/>
<dbReference type="Pfam" id="PF02163">
    <property type="entry name" value="Peptidase_M50"/>
    <property type="match status" value="1"/>
</dbReference>
<evidence type="ECO:0000256" key="2">
    <source>
        <dbReference type="ARBA" id="ARBA00004141"/>
    </source>
</evidence>
<feature type="transmembrane region" description="Helical" evidence="11">
    <location>
        <begin position="6"/>
        <end position="32"/>
    </location>
</feature>
<proteinExistence type="inferred from homology"/>
<keyword evidence="4 13" id="KW-0645">Protease</keyword>
<evidence type="ECO:0000256" key="7">
    <source>
        <dbReference type="ARBA" id="ARBA00022833"/>
    </source>
</evidence>
<dbReference type="OrthoDB" id="9782003at2"/>
<keyword evidence="5 11" id="KW-0812">Transmembrane</keyword>
<dbReference type="CDD" id="cd06163">
    <property type="entry name" value="S2P-M50_PDZ_RseP-like"/>
    <property type="match status" value="1"/>
</dbReference>
<dbReference type="RefSeq" id="WP_078930012.1">
    <property type="nucleotide sequence ID" value="NZ_CAMEQG010000002.1"/>
</dbReference>
<reference evidence="13 14" key="1">
    <citation type="submission" date="2017-02" db="EMBL/GenBank/DDBJ databases">
        <authorList>
            <person name="Peterson S.W."/>
        </authorList>
    </citation>
    <scope>NUCLEOTIDE SEQUENCE [LARGE SCALE GENOMIC DNA]</scope>
    <source>
        <strain evidence="13 14">ATCC BAA-909</strain>
    </source>
</reference>
<dbReference type="PANTHER" id="PTHR42837:SF2">
    <property type="entry name" value="MEMBRANE METALLOPROTEASE ARASP2, CHLOROPLASTIC-RELATED"/>
    <property type="match status" value="1"/>
</dbReference>
<dbReference type="SMART" id="SM00228">
    <property type="entry name" value="PDZ"/>
    <property type="match status" value="1"/>
</dbReference>
<dbReference type="InterPro" id="IPR036034">
    <property type="entry name" value="PDZ_sf"/>
</dbReference>
<dbReference type="GO" id="GO:0016020">
    <property type="term" value="C:membrane"/>
    <property type="evidence" value="ECO:0007669"/>
    <property type="project" value="UniProtKB-SubCell"/>
</dbReference>
<dbReference type="EMBL" id="FUXC01000001">
    <property type="protein sequence ID" value="SJZ44381.1"/>
    <property type="molecule type" value="Genomic_DNA"/>
</dbReference>
<keyword evidence="11" id="KW-0479">Metal-binding</keyword>
<keyword evidence="10 11" id="KW-0472">Membrane</keyword>
<evidence type="ECO:0000313" key="14">
    <source>
        <dbReference type="Proteomes" id="UP000190395"/>
    </source>
</evidence>
<evidence type="ECO:0000256" key="9">
    <source>
        <dbReference type="ARBA" id="ARBA00023049"/>
    </source>
</evidence>
<dbReference type="GO" id="GO:0006508">
    <property type="term" value="P:proteolysis"/>
    <property type="evidence" value="ECO:0007669"/>
    <property type="project" value="UniProtKB-KW"/>
</dbReference>
<comment type="similarity">
    <text evidence="3 11">Belongs to the peptidase M50B family.</text>
</comment>